<comment type="caution">
    <text evidence="2">The sequence shown here is derived from an EMBL/GenBank/DDBJ whole genome shotgun (WGS) entry which is preliminary data.</text>
</comment>
<dbReference type="EMBL" id="JARQZJ010000126">
    <property type="protein sequence ID" value="KAK9890798.1"/>
    <property type="molecule type" value="Genomic_DNA"/>
</dbReference>
<evidence type="ECO:0000313" key="3">
    <source>
        <dbReference type="Proteomes" id="UP001431783"/>
    </source>
</evidence>
<accession>A0AAW1V6Q0</accession>
<reference evidence="2 3" key="1">
    <citation type="submission" date="2023-03" db="EMBL/GenBank/DDBJ databases">
        <title>Genome insight into feeding habits of ladybird beetles.</title>
        <authorList>
            <person name="Li H.-S."/>
            <person name="Huang Y.-H."/>
            <person name="Pang H."/>
        </authorList>
    </citation>
    <scope>NUCLEOTIDE SEQUENCE [LARGE SCALE GENOMIC DNA]</scope>
    <source>
        <strain evidence="2">SYSU_2023b</strain>
        <tissue evidence="2">Whole body</tissue>
    </source>
</reference>
<keyword evidence="3" id="KW-1185">Reference proteome</keyword>
<dbReference type="AlphaFoldDB" id="A0AAW1V6Q0"/>
<evidence type="ECO:0000313" key="2">
    <source>
        <dbReference type="EMBL" id="KAK9890798.1"/>
    </source>
</evidence>
<gene>
    <name evidence="2" type="ORF">WA026_012142</name>
</gene>
<name>A0AAW1V6Q0_9CUCU</name>
<proteinExistence type="predicted"/>
<feature type="region of interest" description="Disordered" evidence="1">
    <location>
        <begin position="85"/>
        <end position="107"/>
    </location>
</feature>
<dbReference type="Proteomes" id="UP001431783">
    <property type="component" value="Unassembled WGS sequence"/>
</dbReference>
<protein>
    <submittedName>
        <fullName evidence="2">Uncharacterized protein</fullName>
    </submittedName>
</protein>
<sequence length="198" mass="22993">MFLPNIIKRITQRKFIINLLMLLPENFFPSFRIIVNNDVIQKNRSIRRRRIYETESSTFSESESTTSCDSIRPKYCCKCCRKLDKDEGSSTSEGENEDALADIPLPPPLPPTLLEGTMTFPEGINMFENMSSVKLRPVSLDTRSLPERHSSPKELLHILKKRYSAMHSPSPRKKYKKFDPYESDEIDEHNMSFCLKVE</sequence>
<organism evidence="2 3">
    <name type="scientific">Henosepilachna vigintioctopunctata</name>
    <dbReference type="NCBI Taxonomy" id="420089"/>
    <lineage>
        <taxon>Eukaryota</taxon>
        <taxon>Metazoa</taxon>
        <taxon>Ecdysozoa</taxon>
        <taxon>Arthropoda</taxon>
        <taxon>Hexapoda</taxon>
        <taxon>Insecta</taxon>
        <taxon>Pterygota</taxon>
        <taxon>Neoptera</taxon>
        <taxon>Endopterygota</taxon>
        <taxon>Coleoptera</taxon>
        <taxon>Polyphaga</taxon>
        <taxon>Cucujiformia</taxon>
        <taxon>Coccinelloidea</taxon>
        <taxon>Coccinellidae</taxon>
        <taxon>Epilachninae</taxon>
        <taxon>Epilachnini</taxon>
        <taxon>Henosepilachna</taxon>
    </lineage>
</organism>
<evidence type="ECO:0000256" key="1">
    <source>
        <dbReference type="SAM" id="MobiDB-lite"/>
    </source>
</evidence>